<organism evidence="1 2">
    <name type="scientific">Oesophagostomum dentatum</name>
    <name type="common">Nodular worm</name>
    <dbReference type="NCBI Taxonomy" id="61180"/>
    <lineage>
        <taxon>Eukaryota</taxon>
        <taxon>Metazoa</taxon>
        <taxon>Ecdysozoa</taxon>
        <taxon>Nematoda</taxon>
        <taxon>Chromadorea</taxon>
        <taxon>Rhabditida</taxon>
        <taxon>Rhabditina</taxon>
        <taxon>Rhabditomorpha</taxon>
        <taxon>Strongyloidea</taxon>
        <taxon>Strongylidae</taxon>
        <taxon>Oesophagostomum</taxon>
    </lineage>
</organism>
<reference evidence="1 2" key="1">
    <citation type="submission" date="2014-03" db="EMBL/GenBank/DDBJ databases">
        <title>Draft genome of the hookworm Oesophagostomum dentatum.</title>
        <authorList>
            <person name="Mitreva M."/>
        </authorList>
    </citation>
    <scope>NUCLEOTIDE SEQUENCE [LARGE SCALE GENOMIC DNA]</scope>
    <source>
        <strain evidence="1 2">OD-Hann</strain>
    </source>
</reference>
<name>A0A0B1SBE9_OESDE</name>
<proteinExistence type="predicted"/>
<protein>
    <recommendedName>
        <fullName evidence="3">Phlebovirus glycoprotein G2 fusion domain-containing protein</fullName>
    </recommendedName>
</protein>
<keyword evidence="2" id="KW-1185">Reference proteome</keyword>
<gene>
    <name evidence="1" type="ORF">OESDEN_18069</name>
</gene>
<evidence type="ECO:0000313" key="1">
    <source>
        <dbReference type="EMBL" id="KHJ82239.1"/>
    </source>
</evidence>
<dbReference type="EMBL" id="KN581064">
    <property type="protein sequence ID" value="KHJ82239.1"/>
    <property type="molecule type" value="Genomic_DNA"/>
</dbReference>
<sequence length="30" mass="3347">MTCVNITYKLNGVNQIRITACDITAKYTTP</sequence>
<dbReference type="Proteomes" id="UP000053660">
    <property type="component" value="Unassembled WGS sequence"/>
</dbReference>
<evidence type="ECO:0008006" key="3">
    <source>
        <dbReference type="Google" id="ProtNLM"/>
    </source>
</evidence>
<evidence type="ECO:0000313" key="2">
    <source>
        <dbReference type="Proteomes" id="UP000053660"/>
    </source>
</evidence>
<accession>A0A0B1SBE9</accession>
<dbReference type="AlphaFoldDB" id="A0A0B1SBE9"/>